<reference evidence="1 2" key="1">
    <citation type="submission" date="2021-03" db="EMBL/GenBank/DDBJ databases">
        <title>Sequencing the genomes of 1000 actinobacteria strains.</title>
        <authorList>
            <person name="Klenk H.-P."/>
        </authorList>
    </citation>
    <scope>NUCLEOTIDE SEQUENCE [LARGE SCALE GENOMIC DNA]</scope>
    <source>
        <strain evidence="1 2">DSM 14564</strain>
    </source>
</reference>
<organism evidence="1 2">
    <name type="scientific">Brachybacterium fresconis</name>
    <dbReference type="NCBI Taxonomy" id="173363"/>
    <lineage>
        <taxon>Bacteria</taxon>
        <taxon>Bacillati</taxon>
        <taxon>Actinomycetota</taxon>
        <taxon>Actinomycetes</taxon>
        <taxon>Micrococcales</taxon>
        <taxon>Dermabacteraceae</taxon>
        <taxon>Brachybacterium</taxon>
    </lineage>
</organism>
<gene>
    <name evidence="1" type="ORF">JOF44_000752</name>
</gene>
<dbReference type="Proteomes" id="UP000698222">
    <property type="component" value="Unassembled WGS sequence"/>
</dbReference>
<name>A0ABS4YGE4_9MICO</name>
<proteinExistence type="predicted"/>
<evidence type="ECO:0008006" key="3">
    <source>
        <dbReference type="Google" id="ProtNLM"/>
    </source>
</evidence>
<dbReference type="Pfam" id="PF05402">
    <property type="entry name" value="PqqD"/>
    <property type="match status" value="1"/>
</dbReference>
<sequence>MNIQLKRGVVLREADGQSVLTGAGRRAAYYRLNEVGTICLKLLLEGSTREAASHTVAERYGVGADQVRADIDALIDNLRSADLVKVPRG</sequence>
<dbReference type="InterPro" id="IPR041881">
    <property type="entry name" value="PqqD_sf"/>
</dbReference>
<accession>A0ABS4YGE4</accession>
<protein>
    <recommendedName>
        <fullName evidence="3">PqqD family protein</fullName>
    </recommendedName>
</protein>
<evidence type="ECO:0000313" key="1">
    <source>
        <dbReference type="EMBL" id="MBP2407849.1"/>
    </source>
</evidence>
<dbReference type="RefSeq" id="WP_377785227.1">
    <property type="nucleotide sequence ID" value="NZ_BAAAJV010000033.1"/>
</dbReference>
<dbReference type="InterPro" id="IPR008792">
    <property type="entry name" value="PQQD"/>
</dbReference>
<dbReference type="EMBL" id="JAGIOC010000001">
    <property type="protein sequence ID" value="MBP2407849.1"/>
    <property type="molecule type" value="Genomic_DNA"/>
</dbReference>
<dbReference type="Gene3D" id="1.10.10.1150">
    <property type="entry name" value="Coenzyme PQQ synthesis protein D (PqqD)"/>
    <property type="match status" value="1"/>
</dbReference>
<evidence type="ECO:0000313" key="2">
    <source>
        <dbReference type="Proteomes" id="UP000698222"/>
    </source>
</evidence>
<comment type="caution">
    <text evidence="1">The sequence shown here is derived from an EMBL/GenBank/DDBJ whole genome shotgun (WGS) entry which is preliminary data.</text>
</comment>
<keyword evidence="2" id="KW-1185">Reference proteome</keyword>